<evidence type="ECO:0000313" key="1">
    <source>
        <dbReference type="EMBL" id="CAH3158809.1"/>
    </source>
</evidence>
<evidence type="ECO:0000313" key="2">
    <source>
        <dbReference type="Proteomes" id="UP001159405"/>
    </source>
</evidence>
<comment type="caution">
    <text evidence="1">The sequence shown here is derived from an EMBL/GenBank/DDBJ whole genome shotgun (WGS) entry which is preliminary data.</text>
</comment>
<sequence>MTCRRDWYDCGRVADDFGWPRVIEANGSGKVLSYEKDWATMIGCSGYVTYDINNTEVTIAFENPYTGSNKLRVGTGEESFWKNMEKHGYKEFTETAIVCNNGQRLLCYCKCTGGDTNTCTVILRKL</sequence>
<organism evidence="1 2">
    <name type="scientific">Porites lobata</name>
    <dbReference type="NCBI Taxonomy" id="104759"/>
    <lineage>
        <taxon>Eukaryota</taxon>
        <taxon>Metazoa</taxon>
        <taxon>Cnidaria</taxon>
        <taxon>Anthozoa</taxon>
        <taxon>Hexacorallia</taxon>
        <taxon>Scleractinia</taxon>
        <taxon>Fungiina</taxon>
        <taxon>Poritidae</taxon>
        <taxon>Porites</taxon>
    </lineage>
</organism>
<keyword evidence="2" id="KW-1185">Reference proteome</keyword>
<gene>
    <name evidence="1" type="ORF">PLOB_00003345</name>
</gene>
<name>A0ABN8Q7V7_9CNID</name>
<protein>
    <submittedName>
        <fullName evidence="1">Uncharacterized protein</fullName>
    </submittedName>
</protein>
<accession>A0ABN8Q7V7</accession>
<dbReference type="Proteomes" id="UP001159405">
    <property type="component" value="Unassembled WGS sequence"/>
</dbReference>
<reference evidence="1 2" key="1">
    <citation type="submission" date="2022-05" db="EMBL/GenBank/DDBJ databases">
        <authorList>
            <consortium name="Genoscope - CEA"/>
            <person name="William W."/>
        </authorList>
    </citation>
    <scope>NUCLEOTIDE SEQUENCE [LARGE SCALE GENOMIC DNA]</scope>
</reference>
<dbReference type="Gene3D" id="2.60.270.50">
    <property type="match status" value="1"/>
</dbReference>
<proteinExistence type="predicted"/>
<dbReference type="EMBL" id="CALNXK010000112">
    <property type="protein sequence ID" value="CAH3158809.1"/>
    <property type="molecule type" value="Genomic_DNA"/>
</dbReference>